<comment type="subcellular location">
    <subcellularLocation>
        <location evidence="1">Membrane</location>
        <topology evidence="1">Multi-pass membrane protein</topology>
    </subcellularLocation>
</comment>
<dbReference type="Proteomes" id="UP000054874">
    <property type="component" value="Unassembled WGS sequence"/>
</dbReference>
<name>A0A0V8QDX6_9FIRM</name>
<evidence type="ECO:0000313" key="8">
    <source>
        <dbReference type="Proteomes" id="UP000054874"/>
    </source>
</evidence>
<dbReference type="AlphaFoldDB" id="A0A0V8QDX6"/>
<keyword evidence="2 5" id="KW-0812">Transmembrane</keyword>
<protein>
    <submittedName>
        <fullName evidence="7">ATPase</fullName>
    </submittedName>
</protein>
<organism evidence="7 8">
    <name type="scientific">Acetivibrio ethanolgignens</name>
    <dbReference type="NCBI Taxonomy" id="290052"/>
    <lineage>
        <taxon>Bacteria</taxon>
        <taxon>Bacillati</taxon>
        <taxon>Bacillota</taxon>
        <taxon>Clostridia</taxon>
        <taxon>Eubacteriales</taxon>
        <taxon>Oscillospiraceae</taxon>
        <taxon>Acetivibrio</taxon>
    </lineage>
</organism>
<dbReference type="RefSeq" id="WP_058352997.1">
    <property type="nucleotide sequence ID" value="NZ_CABMMD010000161.1"/>
</dbReference>
<keyword evidence="8" id="KW-1185">Reference proteome</keyword>
<feature type="domain" description="V-ATPase proteolipid subunit C-like" evidence="6">
    <location>
        <begin position="81"/>
        <end position="138"/>
    </location>
</feature>
<evidence type="ECO:0000256" key="1">
    <source>
        <dbReference type="ARBA" id="ARBA00004141"/>
    </source>
</evidence>
<dbReference type="CDD" id="cd18120">
    <property type="entry name" value="ATP-synt_Vo_Ao_c"/>
    <property type="match status" value="1"/>
</dbReference>
<dbReference type="GO" id="GO:0033177">
    <property type="term" value="C:proton-transporting two-sector ATPase complex, proton-transporting domain"/>
    <property type="evidence" value="ECO:0007669"/>
    <property type="project" value="InterPro"/>
</dbReference>
<dbReference type="Pfam" id="PF00137">
    <property type="entry name" value="ATP-synt_C"/>
    <property type="match status" value="1"/>
</dbReference>
<dbReference type="Gene3D" id="1.20.120.610">
    <property type="entry name" value="lithium bound rotor ring of v- atpase"/>
    <property type="match status" value="1"/>
</dbReference>
<evidence type="ECO:0000256" key="2">
    <source>
        <dbReference type="ARBA" id="ARBA00022692"/>
    </source>
</evidence>
<evidence type="ECO:0000256" key="3">
    <source>
        <dbReference type="ARBA" id="ARBA00022989"/>
    </source>
</evidence>
<dbReference type="SUPFAM" id="SSF81333">
    <property type="entry name" value="F1F0 ATP synthase subunit C"/>
    <property type="match status" value="1"/>
</dbReference>
<dbReference type="OrthoDB" id="5771683at2"/>
<dbReference type="STRING" id="290052.ASU35_11735"/>
<proteinExistence type="predicted"/>
<evidence type="ECO:0000259" key="6">
    <source>
        <dbReference type="Pfam" id="PF00137"/>
    </source>
</evidence>
<keyword evidence="3 5" id="KW-1133">Transmembrane helix</keyword>
<accession>A0A0V8QDX6</accession>
<feature type="transmembrane region" description="Helical" evidence="5">
    <location>
        <begin position="119"/>
        <end position="141"/>
    </location>
</feature>
<dbReference type="InterPro" id="IPR002379">
    <property type="entry name" value="ATPase_proteolipid_c-like_dom"/>
</dbReference>
<comment type="caution">
    <text evidence="7">The sequence shown here is derived from an EMBL/GenBank/DDBJ whole genome shotgun (WGS) entry which is preliminary data.</text>
</comment>
<feature type="transmembrane region" description="Helical" evidence="5">
    <location>
        <begin position="6"/>
        <end position="24"/>
    </location>
</feature>
<dbReference type="InterPro" id="IPR035921">
    <property type="entry name" value="F/V-ATP_Csub_sf"/>
</dbReference>
<evidence type="ECO:0000256" key="5">
    <source>
        <dbReference type="SAM" id="Phobius"/>
    </source>
</evidence>
<keyword evidence="4 5" id="KW-0472">Membrane</keyword>
<evidence type="ECO:0000256" key="4">
    <source>
        <dbReference type="ARBA" id="ARBA00023136"/>
    </source>
</evidence>
<sequence length="142" mass="14420">MSIKMIIASILVFSMLLPFGIYFFGKKKEGSFKAALGFNAVFFFGTLVIADMLLFSGKVSAAETAAAAQTVAASVDGWKYLAAALSTGLSCIGAGIAVASAASAALGALSEDSSIMGKALIFVALAESIALYGLLISFSILG</sequence>
<feature type="transmembrane region" description="Helical" evidence="5">
    <location>
        <begin position="36"/>
        <end position="55"/>
    </location>
</feature>
<dbReference type="EMBL" id="LNAM01000161">
    <property type="protein sequence ID" value="KSV58789.1"/>
    <property type="molecule type" value="Genomic_DNA"/>
</dbReference>
<feature type="transmembrane region" description="Helical" evidence="5">
    <location>
        <begin position="80"/>
        <end position="107"/>
    </location>
</feature>
<reference evidence="7 8" key="1">
    <citation type="submission" date="2015-11" db="EMBL/GenBank/DDBJ databases">
        <title>Butyribacter intestini gen. nov., sp. nov., a butyric acid-producing bacterium of the family Lachnospiraceae isolated from the human faeces.</title>
        <authorList>
            <person name="Zou Y."/>
            <person name="Xue W."/>
            <person name="Luo G."/>
            <person name="Lv M."/>
        </authorList>
    </citation>
    <scope>NUCLEOTIDE SEQUENCE [LARGE SCALE GENOMIC DNA]</scope>
    <source>
        <strain evidence="7 8">ACET-33324</strain>
    </source>
</reference>
<evidence type="ECO:0000313" key="7">
    <source>
        <dbReference type="EMBL" id="KSV58789.1"/>
    </source>
</evidence>
<gene>
    <name evidence="7" type="ORF">ASU35_11735</name>
</gene>
<dbReference type="GO" id="GO:0015078">
    <property type="term" value="F:proton transmembrane transporter activity"/>
    <property type="evidence" value="ECO:0007669"/>
    <property type="project" value="InterPro"/>
</dbReference>